<accession>A0ABP7DDQ5</accession>
<reference evidence="3" key="1">
    <citation type="journal article" date="2019" name="Int. J. Syst. Evol. Microbiol.">
        <title>The Global Catalogue of Microorganisms (GCM) 10K type strain sequencing project: providing services to taxonomists for standard genome sequencing and annotation.</title>
        <authorList>
            <consortium name="The Broad Institute Genomics Platform"/>
            <consortium name="The Broad Institute Genome Sequencing Center for Infectious Disease"/>
            <person name="Wu L."/>
            <person name="Ma J."/>
        </authorList>
    </citation>
    <scope>NUCLEOTIDE SEQUENCE [LARGE SCALE GENOMIC DNA]</scope>
    <source>
        <strain evidence="3">JCM 17329</strain>
    </source>
</reference>
<dbReference type="Proteomes" id="UP001501479">
    <property type="component" value="Unassembled WGS sequence"/>
</dbReference>
<evidence type="ECO:0000256" key="1">
    <source>
        <dbReference type="SAM" id="MobiDB-lite"/>
    </source>
</evidence>
<evidence type="ECO:0000313" key="2">
    <source>
        <dbReference type="EMBL" id="GAA3704289.1"/>
    </source>
</evidence>
<feature type="compositionally biased region" description="Basic and acidic residues" evidence="1">
    <location>
        <begin position="430"/>
        <end position="439"/>
    </location>
</feature>
<keyword evidence="3" id="KW-1185">Reference proteome</keyword>
<gene>
    <name evidence="2" type="ORF">GCM10022421_08890</name>
</gene>
<comment type="caution">
    <text evidence="2">The sequence shown here is derived from an EMBL/GenBank/DDBJ whole genome shotgun (WGS) entry which is preliminary data.</text>
</comment>
<dbReference type="InterPro" id="IPR006429">
    <property type="entry name" value="Phage_lambda_portal"/>
</dbReference>
<dbReference type="Pfam" id="PF05136">
    <property type="entry name" value="Phage_portal_2"/>
    <property type="match status" value="1"/>
</dbReference>
<organism evidence="2 3">
    <name type="scientific">Oceanisphaera sediminis</name>
    <dbReference type="NCBI Taxonomy" id="981381"/>
    <lineage>
        <taxon>Bacteria</taxon>
        <taxon>Pseudomonadati</taxon>
        <taxon>Pseudomonadota</taxon>
        <taxon>Gammaproteobacteria</taxon>
        <taxon>Aeromonadales</taxon>
        <taxon>Aeromonadaceae</taxon>
        <taxon>Oceanisphaera</taxon>
    </lineage>
</organism>
<sequence>MFAAGRSLREQARWLDENHDIVIGLLDKMEERIVGARGIQIEPQPMSMTGDIHEELASNIRKAWAEWSLRPEVTGRLSRPEMERLVARSWLRDGEVFGQQVKGTVPGYQHLTSTPFAIELLEADFVPLELNDLAKKVRQGIRIDTWGRAKGYQVLLDHPGEMGIRHKTKEVPADSMLHLALVRRLHQLRGVSLLHGVITRLADLKDVEESERVAARISAALAFFIRKGAADMYTSPSDGTDSTPREFPIAPGMTFDDLRAGEEVGSIQSNRPNVALNIWREGQLRSVSAGTRAGYSSVARDYDGTYSAQRQELVEGFEGYAVLQDAFIAQWSRPVYRTWLEMAIASGQITIPPEVDRNSLFNALYLAPVMPWIDPAKESKAWREQIRGGAASESEWIRARGRNPDEVRRQRTADKEFNRQHGITTDSDPANDRGPHEPNEAPSSDEPESSGSRSRSK</sequence>
<name>A0ABP7DDQ5_9GAMM</name>
<proteinExistence type="predicted"/>
<evidence type="ECO:0000313" key="3">
    <source>
        <dbReference type="Proteomes" id="UP001501479"/>
    </source>
</evidence>
<protein>
    <submittedName>
        <fullName evidence="2">Phage portal protein</fullName>
    </submittedName>
</protein>
<dbReference type="EMBL" id="BAABDS010000010">
    <property type="protein sequence ID" value="GAA3704289.1"/>
    <property type="molecule type" value="Genomic_DNA"/>
</dbReference>
<dbReference type="NCBIfam" id="TIGR01539">
    <property type="entry name" value="portal_lambda"/>
    <property type="match status" value="1"/>
</dbReference>
<feature type="compositionally biased region" description="Basic and acidic residues" evidence="1">
    <location>
        <begin position="395"/>
        <end position="419"/>
    </location>
</feature>
<feature type="region of interest" description="Disordered" evidence="1">
    <location>
        <begin position="394"/>
        <end position="457"/>
    </location>
</feature>